<feature type="region of interest" description="Disordered" evidence="1">
    <location>
        <begin position="359"/>
        <end position="381"/>
    </location>
</feature>
<accession>A0A931N5V0</accession>
<sequence length="381" mass="40823">MTGTPVPDEIGAALRLELALDTSSYADLRVEFLAMTSRAQRDSGLTKARIAAQAGRTLSKSTVYNYAGDPKYRSFPQPKQLTRYLEICGFGPEQVVFAVARCELIRILYPEGSKTPTVSPPAPAAPESVSATDPLWARYEQVMAEASAQIEALCADIEPGQVALGKVDAVVLPLREGQHEGQEIFLRRLFEMAGLPLPADVDFEPPLEMAALARVPVRPGDIVRTEQGFLGILAEGNRLIHLGRRGLPADIGLSDSLPVAAWRPTPGRRGHALQTRLHRVAATTTEIKMVGTPRSQPDDGRPGLDAVVALVCETVESAARHGVAVPVDGRAFFGAAVAHGVEFDYPTVNAWIPTPKLAAEPAPPPSKGAEHVVTEPPTDTF</sequence>
<evidence type="ECO:0000313" key="2">
    <source>
        <dbReference type="EMBL" id="MBH0780097.1"/>
    </source>
</evidence>
<dbReference type="AlphaFoldDB" id="A0A931N5V0"/>
<protein>
    <submittedName>
        <fullName evidence="2">Uncharacterized protein</fullName>
    </submittedName>
</protein>
<evidence type="ECO:0000256" key="1">
    <source>
        <dbReference type="SAM" id="MobiDB-lite"/>
    </source>
</evidence>
<dbReference type="EMBL" id="JADMLG010000013">
    <property type="protein sequence ID" value="MBH0780097.1"/>
    <property type="molecule type" value="Genomic_DNA"/>
</dbReference>
<dbReference type="RefSeq" id="WP_196152390.1">
    <property type="nucleotide sequence ID" value="NZ_JADMLG010000013.1"/>
</dbReference>
<proteinExistence type="predicted"/>
<keyword evidence="3" id="KW-1185">Reference proteome</keyword>
<name>A0A931N5V0_9NOCA</name>
<gene>
    <name evidence="2" type="ORF">IT779_27870</name>
</gene>
<reference evidence="2" key="1">
    <citation type="submission" date="2020-11" db="EMBL/GenBank/DDBJ databases">
        <title>Nocardia NEAU-351.nov., a novel actinomycete isolated from the cow dung.</title>
        <authorList>
            <person name="Zhang X."/>
        </authorList>
    </citation>
    <scope>NUCLEOTIDE SEQUENCE</scope>
    <source>
        <strain evidence="2">NEAU-351</strain>
    </source>
</reference>
<dbReference type="Proteomes" id="UP000655751">
    <property type="component" value="Unassembled WGS sequence"/>
</dbReference>
<organism evidence="2 3">
    <name type="scientific">Nocardia bovistercoris</name>
    <dbReference type="NCBI Taxonomy" id="2785916"/>
    <lineage>
        <taxon>Bacteria</taxon>
        <taxon>Bacillati</taxon>
        <taxon>Actinomycetota</taxon>
        <taxon>Actinomycetes</taxon>
        <taxon>Mycobacteriales</taxon>
        <taxon>Nocardiaceae</taxon>
        <taxon>Nocardia</taxon>
    </lineage>
</organism>
<comment type="caution">
    <text evidence="2">The sequence shown here is derived from an EMBL/GenBank/DDBJ whole genome shotgun (WGS) entry which is preliminary data.</text>
</comment>
<evidence type="ECO:0000313" key="3">
    <source>
        <dbReference type="Proteomes" id="UP000655751"/>
    </source>
</evidence>